<feature type="region of interest" description="Disordered" evidence="1">
    <location>
        <begin position="1"/>
        <end position="42"/>
    </location>
</feature>
<accession>A0A917AC10</accession>
<reference evidence="4" key="1">
    <citation type="journal article" date="2019" name="Int. J. Syst. Evol. Microbiol.">
        <title>The Global Catalogue of Microorganisms (GCM) 10K type strain sequencing project: providing services to taxonomists for standard genome sequencing and annotation.</title>
        <authorList>
            <consortium name="The Broad Institute Genomics Platform"/>
            <consortium name="The Broad Institute Genome Sequencing Center for Infectious Disease"/>
            <person name="Wu L."/>
            <person name="Ma J."/>
        </authorList>
    </citation>
    <scope>NUCLEOTIDE SEQUENCE [LARGE SCALE GENOMIC DNA]</scope>
    <source>
        <strain evidence="4">CGMCC 1.12664</strain>
    </source>
</reference>
<evidence type="ECO:0000256" key="1">
    <source>
        <dbReference type="SAM" id="MobiDB-lite"/>
    </source>
</evidence>
<dbReference type="InterPro" id="IPR001387">
    <property type="entry name" value="Cro/C1-type_HTH"/>
</dbReference>
<dbReference type="EMBL" id="BMFJ01000002">
    <property type="protein sequence ID" value="GGE39827.1"/>
    <property type="molecule type" value="Genomic_DNA"/>
</dbReference>
<comment type="caution">
    <text evidence="3">The sequence shown here is derived from an EMBL/GenBank/DDBJ whole genome shotgun (WGS) entry which is preliminary data.</text>
</comment>
<dbReference type="SMART" id="SM00530">
    <property type="entry name" value="HTH_XRE"/>
    <property type="match status" value="1"/>
</dbReference>
<dbReference type="Gene3D" id="1.10.260.40">
    <property type="entry name" value="lambda repressor-like DNA-binding domains"/>
    <property type="match status" value="1"/>
</dbReference>
<dbReference type="RefSeq" id="WP_188478551.1">
    <property type="nucleotide sequence ID" value="NZ_BMFJ01000002.1"/>
</dbReference>
<dbReference type="GO" id="GO:0003677">
    <property type="term" value="F:DNA binding"/>
    <property type="evidence" value="ECO:0007669"/>
    <property type="project" value="InterPro"/>
</dbReference>
<evidence type="ECO:0000259" key="2">
    <source>
        <dbReference type="PROSITE" id="PS50943"/>
    </source>
</evidence>
<dbReference type="CDD" id="cd00093">
    <property type="entry name" value="HTH_XRE"/>
    <property type="match status" value="1"/>
</dbReference>
<dbReference type="InterPro" id="IPR010982">
    <property type="entry name" value="Lambda_DNA-bd_dom_sf"/>
</dbReference>
<evidence type="ECO:0000313" key="4">
    <source>
        <dbReference type="Proteomes" id="UP000612855"/>
    </source>
</evidence>
<dbReference type="Proteomes" id="UP000612855">
    <property type="component" value="Unassembled WGS sequence"/>
</dbReference>
<proteinExistence type="predicted"/>
<dbReference type="PROSITE" id="PS50943">
    <property type="entry name" value="HTH_CROC1"/>
    <property type="match status" value="1"/>
</dbReference>
<gene>
    <name evidence="3" type="ORF">GCM10011360_29350</name>
</gene>
<feature type="domain" description="HTH cro/C1-type" evidence="2">
    <location>
        <begin position="71"/>
        <end position="127"/>
    </location>
</feature>
<name>A0A917AC10_9RHOB</name>
<protein>
    <recommendedName>
        <fullName evidence="2">HTH cro/C1-type domain-containing protein</fullName>
    </recommendedName>
</protein>
<dbReference type="SUPFAM" id="SSF47413">
    <property type="entry name" value="lambda repressor-like DNA-binding domains"/>
    <property type="match status" value="1"/>
</dbReference>
<evidence type="ECO:0000313" key="3">
    <source>
        <dbReference type="EMBL" id="GGE39827.1"/>
    </source>
</evidence>
<dbReference type="AlphaFoldDB" id="A0A917AC10"/>
<organism evidence="3 4">
    <name type="scientific">Primorskyibacter flagellatus</name>
    <dbReference type="NCBI Taxonomy" id="1387277"/>
    <lineage>
        <taxon>Bacteria</taxon>
        <taxon>Pseudomonadati</taxon>
        <taxon>Pseudomonadota</taxon>
        <taxon>Alphaproteobacteria</taxon>
        <taxon>Rhodobacterales</taxon>
        <taxon>Roseobacteraceae</taxon>
        <taxon>Primorskyibacter</taxon>
    </lineage>
</organism>
<keyword evidence="4" id="KW-1185">Reference proteome</keyword>
<sequence length="131" mass="14140">MSAPEASPREAGPKAGASPRKDRRRNWTSPEQQEPADLKRHAVDDLSQDARKAVLSMAGKEIASQLGSRILLEMLAESGKSMRAVAKESGFDVSVLSNIANGRRASGPDLWTLVALAESMGLDLHLSFTRQ</sequence>